<feature type="transmembrane region" description="Helical" evidence="9">
    <location>
        <begin position="257"/>
        <end position="275"/>
    </location>
</feature>
<keyword evidence="8" id="KW-0807">Transducer</keyword>
<accession>A0A9J2P3J7</accession>
<feature type="domain" description="G-protein coupled receptors family 1 profile" evidence="10">
    <location>
        <begin position="196"/>
        <end position="543"/>
    </location>
</feature>
<proteinExistence type="inferred from homology"/>
<keyword evidence="5" id="KW-0297">G-protein coupled receptor</keyword>
<evidence type="ECO:0000259" key="10">
    <source>
        <dbReference type="PROSITE" id="PS50262"/>
    </source>
</evidence>
<evidence type="ECO:0000256" key="1">
    <source>
        <dbReference type="ARBA" id="ARBA00004141"/>
    </source>
</evidence>
<keyword evidence="6 9" id="KW-0472">Membrane</keyword>
<dbReference type="AlphaFoldDB" id="A0A9J2P3J7"/>
<dbReference type="SUPFAM" id="SSF81321">
    <property type="entry name" value="Family A G protein-coupled receptor-like"/>
    <property type="match status" value="1"/>
</dbReference>
<evidence type="ECO:0000256" key="9">
    <source>
        <dbReference type="SAM" id="Phobius"/>
    </source>
</evidence>
<feature type="transmembrane region" description="Helical" evidence="9">
    <location>
        <begin position="400"/>
        <end position="421"/>
    </location>
</feature>
<dbReference type="InterPro" id="IPR000611">
    <property type="entry name" value="NPY_rcpt"/>
</dbReference>
<protein>
    <submittedName>
        <fullName evidence="12">G-protein coupled receptors family 1 profile domain-containing protein</fullName>
    </submittedName>
</protein>
<keyword evidence="3 9" id="KW-0812">Transmembrane</keyword>
<name>A0A9J2P3J7_ASCLU</name>
<feature type="transmembrane region" description="Helical" evidence="9">
    <location>
        <begin position="317"/>
        <end position="342"/>
    </location>
</feature>
<dbReference type="Gene3D" id="1.20.1070.10">
    <property type="entry name" value="Rhodopsin 7-helix transmembrane proteins"/>
    <property type="match status" value="1"/>
</dbReference>
<evidence type="ECO:0000256" key="2">
    <source>
        <dbReference type="ARBA" id="ARBA00010663"/>
    </source>
</evidence>
<evidence type="ECO:0000313" key="12">
    <source>
        <dbReference type="WBParaSite" id="ALUE_0000396301-mRNA-1"/>
    </source>
</evidence>
<organism evidence="11 12">
    <name type="scientific">Ascaris lumbricoides</name>
    <name type="common">Giant roundworm</name>
    <dbReference type="NCBI Taxonomy" id="6252"/>
    <lineage>
        <taxon>Eukaryota</taxon>
        <taxon>Metazoa</taxon>
        <taxon>Ecdysozoa</taxon>
        <taxon>Nematoda</taxon>
        <taxon>Chromadorea</taxon>
        <taxon>Rhabditida</taxon>
        <taxon>Spirurina</taxon>
        <taxon>Ascaridomorpha</taxon>
        <taxon>Ascaridoidea</taxon>
        <taxon>Ascarididae</taxon>
        <taxon>Ascaris</taxon>
    </lineage>
</organism>
<dbReference type="InterPro" id="IPR000276">
    <property type="entry name" value="GPCR_Rhodpsn"/>
</dbReference>
<keyword evidence="11" id="KW-1185">Reference proteome</keyword>
<feature type="transmembrane region" description="Helical" evidence="9">
    <location>
        <begin position="180"/>
        <end position="205"/>
    </location>
</feature>
<dbReference type="InterPro" id="IPR017452">
    <property type="entry name" value="GPCR_Rhodpsn_7TM"/>
</dbReference>
<dbReference type="Proteomes" id="UP000036681">
    <property type="component" value="Unplaced"/>
</dbReference>
<keyword evidence="4 9" id="KW-1133">Transmembrane helix</keyword>
<keyword evidence="7" id="KW-0675">Receptor</keyword>
<sequence>MKRRLQGVAFAEGSSIETLSISRRNALAVIGIDIIPLRHTPVYKHLPMVYDTYHIAFLIAPLFHDRLIALCNPFTCSRLASYYLHQQTTLVMFMSIDDIDAQCPRGIDKGVVTANEWRKAPFNDLCLQASENANMCEHFGAQTRQAKLSSPEETALSKSTDQFFQSMDLFLRRYSEWEEVIYTAIYMVISVLAVIGNGVVILAVIRKREMRTNRNVLIVNLALSNLMLALTNIPFLWLPSIDFEFLYSRFFCKFANALPGSNIYCSTLTISVMAIDRLKFPSSNNSHFQSILRSLKYEYFSYYTVKKMYASSHRRQCLRAVCISILIWIISFLLSFPLLVYYDTTMLYVFKDVTVFSSGNATKLSSYGWRQCRLAPTQRKGMEDPNEAAKRESDAQKVQLFMSVMQALFLYVVPLIVLLIFNAKLTRFLQENSRQMHRSLSDGRSDDAGTLCIVKSSDLGQTAAVRNLPARRMNVRKRNRTTALLIAMAASYAVLWLPFTVVSMLLDLRILYMEGNGAAVIERIDQSCKMISIMSICVNPFLYGFLNTNFRHEFTDIFNQWICYKLRTPTNVQQEYSTIASPRRQSSSHSPQVSTSNRFLHLLQNPYVRRSSAPCSSFIRTSIARFAITPFPSNQY</sequence>
<dbReference type="PANTHER" id="PTHR24235:SF3">
    <property type="entry name" value="G-PROTEIN COUPLED RECEPTOR NPR-8-RELATED"/>
    <property type="match status" value="1"/>
</dbReference>
<dbReference type="PROSITE" id="PS50262">
    <property type="entry name" value="G_PROTEIN_RECEP_F1_2"/>
    <property type="match status" value="1"/>
</dbReference>
<dbReference type="WBParaSite" id="ALUE_0000396301-mRNA-1">
    <property type="protein sequence ID" value="ALUE_0000396301-mRNA-1"/>
    <property type="gene ID" value="ALUE_0000396301"/>
</dbReference>
<dbReference type="PANTHER" id="PTHR24235">
    <property type="entry name" value="NEUROPEPTIDE Y RECEPTOR"/>
    <property type="match status" value="1"/>
</dbReference>
<dbReference type="Pfam" id="PF00001">
    <property type="entry name" value="7tm_1"/>
    <property type="match status" value="2"/>
</dbReference>
<comment type="subcellular location">
    <subcellularLocation>
        <location evidence="1">Membrane</location>
        <topology evidence="1">Multi-pass membrane protein</topology>
    </subcellularLocation>
</comment>
<evidence type="ECO:0000256" key="5">
    <source>
        <dbReference type="ARBA" id="ARBA00023040"/>
    </source>
</evidence>
<evidence type="ECO:0000256" key="3">
    <source>
        <dbReference type="ARBA" id="ARBA00022692"/>
    </source>
</evidence>
<feature type="transmembrane region" description="Helical" evidence="9">
    <location>
        <begin position="481"/>
        <end position="506"/>
    </location>
</feature>
<dbReference type="PRINTS" id="PR01012">
    <property type="entry name" value="NRPEPTIDEYR"/>
</dbReference>
<comment type="similarity">
    <text evidence="2">Belongs to the G-protein coupled receptor 1 family.</text>
</comment>
<evidence type="ECO:0000256" key="4">
    <source>
        <dbReference type="ARBA" id="ARBA00022989"/>
    </source>
</evidence>
<feature type="transmembrane region" description="Helical" evidence="9">
    <location>
        <begin position="217"/>
        <end position="237"/>
    </location>
</feature>
<dbReference type="PRINTS" id="PR00237">
    <property type="entry name" value="GPCRRHODOPSN"/>
</dbReference>
<evidence type="ECO:0000256" key="7">
    <source>
        <dbReference type="ARBA" id="ARBA00023170"/>
    </source>
</evidence>
<reference evidence="12" key="1">
    <citation type="submission" date="2023-03" db="UniProtKB">
        <authorList>
            <consortium name="WormBaseParasite"/>
        </authorList>
    </citation>
    <scope>IDENTIFICATION</scope>
</reference>
<evidence type="ECO:0000313" key="11">
    <source>
        <dbReference type="Proteomes" id="UP000036681"/>
    </source>
</evidence>
<evidence type="ECO:0000256" key="8">
    <source>
        <dbReference type="ARBA" id="ARBA00023224"/>
    </source>
</evidence>
<dbReference type="GO" id="GO:0016020">
    <property type="term" value="C:membrane"/>
    <property type="evidence" value="ECO:0007669"/>
    <property type="project" value="UniProtKB-SubCell"/>
</dbReference>
<evidence type="ECO:0000256" key="6">
    <source>
        <dbReference type="ARBA" id="ARBA00023136"/>
    </source>
</evidence>
<dbReference type="GO" id="GO:0004983">
    <property type="term" value="F:neuropeptide Y receptor activity"/>
    <property type="evidence" value="ECO:0007669"/>
    <property type="project" value="InterPro"/>
</dbReference>